<reference evidence="1" key="1">
    <citation type="submission" date="2016-09" db="EMBL/GenBank/DDBJ databases">
        <authorList>
            <person name="Capua I."/>
            <person name="De Benedictis P."/>
            <person name="Joannis T."/>
            <person name="Lombin L.H."/>
            <person name="Cattoli G."/>
        </authorList>
    </citation>
    <scope>NUCLEOTIDE SEQUENCE</scope>
    <source>
        <strain evidence="1">B9</strain>
    </source>
</reference>
<proteinExistence type="predicted"/>
<dbReference type="InterPro" id="IPR036034">
    <property type="entry name" value="PDZ_sf"/>
</dbReference>
<protein>
    <recommendedName>
        <fullName evidence="2">PDZ domain-containing protein</fullName>
    </recommendedName>
</protein>
<dbReference type="EMBL" id="FMSH01000090">
    <property type="protein sequence ID" value="SCU74465.1"/>
    <property type="molecule type" value="Genomic_DNA"/>
</dbReference>
<evidence type="ECO:0008006" key="2">
    <source>
        <dbReference type="Google" id="ProtNLM"/>
    </source>
</evidence>
<name>A0A1K0IB18_CUPNE</name>
<organism evidence="1">
    <name type="scientific">Cupriavidus necator</name>
    <name type="common">Alcaligenes eutrophus</name>
    <name type="synonym">Ralstonia eutropha</name>
    <dbReference type="NCBI Taxonomy" id="106590"/>
    <lineage>
        <taxon>Bacteria</taxon>
        <taxon>Pseudomonadati</taxon>
        <taxon>Pseudomonadota</taxon>
        <taxon>Betaproteobacteria</taxon>
        <taxon>Burkholderiales</taxon>
        <taxon>Burkholderiaceae</taxon>
        <taxon>Cupriavidus</taxon>
    </lineage>
</organism>
<evidence type="ECO:0000313" key="1">
    <source>
        <dbReference type="EMBL" id="SCU74465.1"/>
    </source>
</evidence>
<accession>A0A1K0IB18</accession>
<dbReference type="Gene3D" id="2.30.42.10">
    <property type="match status" value="1"/>
</dbReference>
<dbReference type="AlphaFoldDB" id="A0A1K0IB18"/>
<sequence length="69" mass="7865">MALDGLRVAPGQLDKLLARYRTGDRIELHAFRRDELQARPVTLAREPAAQFKVKLESGRHAARSRWLGQ</sequence>
<gene>
    <name evidence="1" type="ORF">CNECB9_180001</name>
</gene>